<proteinExistence type="predicted"/>
<comment type="caution">
    <text evidence="2">The sequence shown here is derived from an EMBL/GenBank/DDBJ whole genome shotgun (WGS) entry which is preliminary data.</text>
</comment>
<gene>
    <name evidence="2" type="ORF">CRG98_011771</name>
</gene>
<dbReference type="Proteomes" id="UP000233551">
    <property type="component" value="Unassembled WGS sequence"/>
</dbReference>
<feature type="region of interest" description="Disordered" evidence="1">
    <location>
        <begin position="124"/>
        <end position="149"/>
    </location>
</feature>
<evidence type="ECO:0000256" key="1">
    <source>
        <dbReference type="SAM" id="MobiDB-lite"/>
    </source>
</evidence>
<protein>
    <submittedName>
        <fullName evidence="2">Uncharacterized protein</fullName>
    </submittedName>
</protein>
<evidence type="ECO:0000313" key="2">
    <source>
        <dbReference type="EMBL" id="PKI67798.1"/>
    </source>
</evidence>
<organism evidence="2 3">
    <name type="scientific">Punica granatum</name>
    <name type="common">Pomegranate</name>
    <dbReference type="NCBI Taxonomy" id="22663"/>
    <lineage>
        <taxon>Eukaryota</taxon>
        <taxon>Viridiplantae</taxon>
        <taxon>Streptophyta</taxon>
        <taxon>Embryophyta</taxon>
        <taxon>Tracheophyta</taxon>
        <taxon>Spermatophyta</taxon>
        <taxon>Magnoliopsida</taxon>
        <taxon>eudicotyledons</taxon>
        <taxon>Gunneridae</taxon>
        <taxon>Pentapetalae</taxon>
        <taxon>rosids</taxon>
        <taxon>malvids</taxon>
        <taxon>Myrtales</taxon>
        <taxon>Lythraceae</taxon>
        <taxon>Punica</taxon>
    </lineage>
</organism>
<evidence type="ECO:0000313" key="3">
    <source>
        <dbReference type="Proteomes" id="UP000233551"/>
    </source>
</evidence>
<reference evidence="2 3" key="1">
    <citation type="submission" date="2017-11" db="EMBL/GenBank/DDBJ databases">
        <title>De-novo sequencing of pomegranate (Punica granatum L.) genome.</title>
        <authorList>
            <person name="Akparov Z."/>
            <person name="Amiraslanov A."/>
            <person name="Hajiyeva S."/>
            <person name="Abbasov M."/>
            <person name="Kaur K."/>
            <person name="Hamwieh A."/>
            <person name="Solovyev V."/>
            <person name="Salamov A."/>
            <person name="Braich B."/>
            <person name="Kosarev P."/>
            <person name="Mahmoud A."/>
            <person name="Hajiyev E."/>
            <person name="Babayeva S."/>
            <person name="Izzatullayeva V."/>
            <person name="Mammadov A."/>
            <person name="Mammadov A."/>
            <person name="Sharifova S."/>
            <person name="Ojaghi J."/>
            <person name="Eynullazada K."/>
            <person name="Bayramov B."/>
            <person name="Abdulazimova A."/>
            <person name="Shahmuradov I."/>
        </authorList>
    </citation>
    <scope>NUCLEOTIDE SEQUENCE [LARGE SCALE GENOMIC DNA]</scope>
    <source>
        <strain evidence="3">cv. AG2017</strain>
        <tissue evidence="2">Leaf</tissue>
    </source>
</reference>
<sequence>MEGVLRIILDNCHSERAGPPYSVSGLSWSSLVWILLGPWYRGPITCPTSGRYSRYAFMVAKRPVGGRASHDGAKCGGATEEKVAAVKREKGLGRCKSCPQAMDSKTMHSDDTINRVLLSSQLGSKDSVDRGKEKSVAAASSSRKTATNSATNSATGVTCAWVDGGRDSSSSIEGRSAQEKCDSMARDLACKTTEDDVWVSRLPIEEKMQLRKAMRRLLELLTESRTYILEAKGMVSDDTRCAGKSSAATRRQCCSRGWQSSGYARCSPSY</sequence>
<keyword evidence="3" id="KW-1185">Reference proteome</keyword>
<dbReference type="AlphaFoldDB" id="A0A2I0KH26"/>
<name>A0A2I0KH26_PUNGR</name>
<feature type="compositionally biased region" description="Basic and acidic residues" evidence="1">
    <location>
        <begin position="126"/>
        <end position="135"/>
    </location>
</feature>
<dbReference type="EMBL" id="PGOL01000582">
    <property type="protein sequence ID" value="PKI67798.1"/>
    <property type="molecule type" value="Genomic_DNA"/>
</dbReference>
<feature type="compositionally biased region" description="Low complexity" evidence="1">
    <location>
        <begin position="136"/>
        <end position="149"/>
    </location>
</feature>
<accession>A0A2I0KH26</accession>